<protein>
    <recommendedName>
        <fullName evidence="5">Gram-positive cocci surface proteins LPxTG domain-containing protein</fullName>
    </recommendedName>
</protein>
<dbReference type="EMBL" id="BAAALT010000048">
    <property type="protein sequence ID" value="GAA1797583.1"/>
    <property type="molecule type" value="Genomic_DNA"/>
</dbReference>
<evidence type="ECO:0000256" key="2">
    <source>
        <dbReference type="SAM" id="SignalP"/>
    </source>
</evidence>
<keyword evidence="1" id="KW-0812">Transmembrane</keyword>
<sequence length="195" mass="19925">MRSLRVALVTLVAAIAVGLGPTAAVAQPYPVIDVDISVGSGVVRIGTTVTIYGAGYLPFERIRIVVTFRVPPRATPRPLPAMPGLLPAVAEQTVQTDRAGKFTANVAMNDSGTATIFAAGARSGRVSSATVQSLPAAHARAGSEVSGGGRAQLPVTGSDGDLLARQALVGVVALLAGGGLLWLSARRRRHTVGRD</sequence>
<proteinExistence type="predicted"/>
<dbReference type="Gene3D" id="2.60.40.230">
    <property type="entry name" value="Neocarzinostatin-like"/>
    <property type="match status" value="1"/>
</dbReference>
<organism evidence="3 4">
    <name type="scientific">Luedemannella flava</name>
    <dbReference type="NCBI Taxonomy" id="349316"/>
    <lineage>
        <taxon>Bacteria</taxon>
        <taxon>Bacillati</taxon>
        <taxon>Actinomycetota</taxon>
        <taxon>Actinomycetes</taxon>
        <taxon>Micromonosporales</taxon>
        <taxon>Micromonosporaceae</taxon>
        <taxon>Luedemannella</taxon>
    </lineage>
</organism>
<dbReference type="Proteomes" id="UP001500218">
    <property type="component" value="Unassembled WGS sequence"/>
</dbReference>
<comment type="caution">
    <text evidence="3">The sequence shown here is derived from an EMBL/GenBank/DDBJ whole genome shotgun (WGS) entry which is preliminary data.</text>
</comment>
<keyword evidence="4" id="KW-1185">Reference proteome</keyword>
<evidence type="ECO:0000313" key="4">
    <source>
        <dbReference type="Proteomes" id="UP001500218"/>
    </source>
</evidence>
<keyword evidence="2" id="KW-0732">Signal</keyword>
<accession>A0ABN2LRJ2</accession>
<dbReference type="RefSeq" id="WP_344128501.1">
    <property type="nucleotide sequence ID" value="NZ_BAAALT010000048.1"/>
</dbReference>
<keyword evidence="1" id="KW-1133">Transmembrane helix</keyword>
<feature type="signal peptide" evidence="2">
    <location>
        <begin position="1"/>
        <end position="26"/>
    </location>
</feature>
<reference evidence="3 4" key="1">
    <citation type="journal article" date="2019" name="Int. J. Syst. Evol. Microbiol.">
        <title>The Global Catalogue of Microorganisms (GCM) 10K type strain sequencing project: providing services to taxonomists for standard genome sequencing and annotation.</title>
        <authorList>
            <consortium name="The Broad Institute Genomics Platform"/>
            <consortium name="The Broad Institute Genome Sequencing Center for Infectious Disease"/>
            <person name="Wu L."/>
            <person name="Ma J."/>
        </authorList>
    </citation>
    <scope>NUCLEOTIDE SEQUENCE [LARGE SCALE GENOMIC DNA]</scope>
    <source>
        <strain evidence="3 4">JCM 13250</strain>
    </source>
</reference>
<feature type="chain" id="PRO_5047280544" description="Gram-positive cocci surface proteins LPxTG domain-containing protein" evidence="2">
    <location>
        <begin position="27"/>
        <end position="195"/>
    </location>
</feature>
<feature type="transmembrane region" description="Helical" evidence="1">
    <location>
        <begin position="167"/>
        <end position="185"/>
    </location>
</feature>
<evidence type="ECO:0008006" key="5">
    <source>
        <dbReference type="Google" id="ProtNLM"/>
    </source>
</evidence>
<evidence type="ECO:0000256" key="1">
    <source>
        <dbReference type="SAM" id="Phobius"/>
    </source>
</evidence>
<keyword evidence="1" id="KW-0472">Membrane</keyword>
<name>A0ABN2LRJ2_9ACTN</name>
<gene>
    <name evidence="3" type="ORF">GCM10009682_19060</name>
</gene>
<evidence type="ECO:0000313" key="3">
    <source>
        <dbReference type="EMBL" id="GAA1797583.1"/>
    </source>
</evidence>